<keyword evidence="2" id="KW-1185">Reference proteome</keyword>
<sequence>MDSKENKKTCPFHETIQVSDVESYCFEKFAVTQSSCKMLEITVKDSDVVCDEDIGITYIGTHLLNDGTIKYCNIGNDGSYLKIIPSGGCRDYLT</sequence>
<reference evidence="1" key="1">
    <citation type="submission" date="2021-06" db="EMBL/GenBank/DDBJ databases">
        <authorList>
            <person name="Hodson N. C."/>
            <person name="Mongue J. A."/>
            <person name="Jaron S. K."/>
        </authorList>
    </citation>
    <scope>NUCLEOTIDE SEQUENCE</scope>
</reference>
<name>A0A8J2L5J9_9HEXA</name>
<evidence type="ECO:0000313" key="1">
    <source>
        <dbReference type="EMBL" id="CAG7825483.1"/>
    </source>
</evidence>
<accession>A0A8J2L5J9</accession>
<dbReference type="AlphaFoldDB" id="A0A8J2L5J9"/>
<gene>
    <name evidence="1" type="ORF">AFUS01_LOCUS35591</name>
</gene>
<comment type="caution">
    <text evidence="1">The sequence shown here is derived from an EMBL/GenBank/DDBJ whole genome shotgun (WGS) entry which is preliminary data.</text>
</comment>
<evidence type="ECO:0000313" key="2">
    <source>
        <dbReference type="Proteomes" id="UP000708208"/>
    </source>
</evidence>
<dbReference type="EMBL" id="CAJVCH010536462">
    <property type="protein sequence ID" value="CAG7825483.1"/>
    <property type="molecule type" value="Genomic_DNA"/>
</dbReference>
<protein>
    <submittedName>
        <fullName evidence="1">Uncharacterized protein</fullName>
    </submittedName>
</protein>
<organism evidence="1 2">
    <name type="scientific">Allacma fusca</name>
    <dbReference type="NCBI Taxonomy" id="39272"/>
    <lineage>
        <taxon>Eukaryota</taxon>
        <taxon>Metazoa</taxon>
        <taxon>Ecdysozoa</taxon>
        <taxon>Arthropoda</taxon>
        <taxon>Hexapoda</taxon>
        <taxon>Collembola</taxon>
        <taxon>Symphypleona</taxon>
        <taxon>Sminthuridae</taxon>
        <taxon>Allacma</taxon>
    </lineage>
</organism>
<dbReference type="Proteomes" id="UP000708208">
    <property type="component" value="Unassembled WGS sequence"/>
</dbReference>
<proteinExistence type="predicted"/>